<organism evidence="1 2">
    <name type="scientific">Candidatus Roizmanbacteria bacterium RIFCSPLOWO2_01_FULL_45_11</name>
    <dbReference type="NCBI Taxonomy" id="1802070"/>
    <lineage>
        <taxon>Bacteria</taxon>
        <taxon>Candidatus Roizmaniibacteriota</taxon>
    </lineage>
</organism>
<name>A0A1F7JBG8_9BACT</name>
<evidence type="ECO:0000313" key="1">
    <source>
        <dbReference type="EMBL" id="OGK52959.1"/>
    </source>
</evidence>
<gene>
    <name evidence="1" type="ORF">A3B56_01525</name>
</gene>
<dbReference type="EMBL" id="MGAU01000071">
    <property type="protein sequence ID" value="OGK52959.1"/>
    <property type="molecule type" value="Genomic_DNA"/>
</dbReference>
<evidence type="ECO:0000313" key="2">
    <source>
        <dbReference type="Proteomes" id="UP000178486"/>
    </source>
</evidence>
<accession>A0A1F7JBG8</accession>
<dbReference type="AlphaFoldDB" id="A0A1F7JBG8"/>
<sequence>MTVVGQKAYSVEEIRKTYTKAYAPWIEEEENFISEYVKKFGRKPGGIRSRIAKLLNGEIVYSKKQMRFFLTFSDKHIMVKE</sequence>
<comment type="caution">
    <text evidence="1">The sequence shown here is derived from an EMBL/GenBank/DDBJ whole genome shotgun (WGS) entry which is preliminary data.</text>
</comment>
<reference evidence="1 2" key="1">
    <citation type="journal article" date="2016" name="Nat. Commun.">
        <title>Thousands of microbial genomes shed light on interconnected biogeochemical processes in an aquifer system.</title>
        <authorList>
            <person name="Anantharaman K."/>
            <person name="Brown C.T."/>
            <person name="Hug L.A."/>
            <person name="Sharon I."/>
            <person name="Castelle C.J."/>
            <person name="Probst A.J."/>
            <person name="Thomas B.C."/>
            <person name="Singh A."/>
            <person name="Wilkins M.J."/>
            <person name="Karaoz U."/>
            <person name="Brodie E.L."/>
            <person name="Williams K.H."/>
            <person name="Hubbard S.S."/>
            <person name="Banfield J.F."/>
        </authorList>
    </citation>
    <scope>NUCLEOTIDE SEQUENCE [LARGE SCALE GENOMIC DNA]</scope>
</reference>
<proteinExistence type="predicted"/>
<protein>
    <submittedName>
        <fullName evidence="1">Uncharacterized protein</fullName>
    </submittedName>
</protein>
<dbReference type="Proteomes" id="UP000178486">
    <property type="component" value="Unassembled WGS sequence"/>
</dbReference>